<evidence type="ECO:0000313" key="3">
    <source>
        <dbReference type="Proteomes" id="UP001342314"/>
    </source>
</evidence>
<sequence length="622" mass="68961">MDKEKRKKPPACDRCKAKRVLCHPSPTGCPRCLEKGVECTTTPVSVPAVTDVVIIPQPGFEQIHFVDHPVVRTLTIGKTLEALGWDVDLLPLPQRAFAYAACAVSMTVAYSPLVVGELGIRFSAFKDLNQAGPDLRAFGRRRAPACHAMREQAIRLAKEADTLTLPTRENASTCLLINSLEADGDHQSMSRPWLAAYLSHIRSLPELWPEKSEILDTTLWSTFLLADSLMVGHAGSAPLTQMDVKLFVLSDPPDIEAYDRALKDTLKQKYDKDLWPDLKPFALLLLQASRELTEDLLGPHATRAPLDEQALLRHFAKLEHLRSIAHSYTVLVDRTREELPPYHFDRNLVRNVRFTRGAALRSIRGFGPTTWTTLVMPLYKELQRRSQANYHDRAASLDSDDTHVRHAAERLDTHLKQARALALVGVELLADLLHRGQSLICWTHLRRSLLPEYAQFLLDGISAGTVPLNDKTAFAAEQLANGLKLVGYVYASPANDELIVQLEHRAQQHAQQQQQQQQQQALSLEPTQFLTDIAPQLGVSQALQLHEPLQIDAALPTTYEDLLSTLPTAFNSPALTGQADSIPVTMPSGGGALSSVGDDASLTVDAIWTQVQTGEHFPAWAW</sequence>
<dbReference type="PROSITE" id="PS00463">
    <property type="entry name" value="ZN2_CY6_FUNGAL_1"/>
    <property type="match status" value="1"/>
</dbReference>
<dbReference type="AlphaFoldDB" id="A0AAV5GL54"/>
<keyword evidence="3" id="KW-1185">Reference proteome</keyword>
<dbReference type="GO" id="GO:0000981">
    <property type="term" value="F:DNA-binding transcription factor activity, RNA polymerase II-specific"/>
    <property type="evidence" value="ECO:0007669"/>
    <property type="project" value="InterPro"/>
</dbReference>
<dbReference type="Proteomes" id="UP001342314">
    <property type="component" value="Unassembled WGS sequence"/>
</dbReference>
<dbReference type="InterPro" id="IPR001138">
    <property type="entry name" value="Zn2Cys6_DnaBD"/>
</dbReference>
<proteinExistence type="predicted"/>
<gene>
    <name evidence="2" type="ORF">Rhopal_003250-T1</name>
</gene>
<name>A0AAV5GL54_9BASI</name>
<dbReference type="InterPro" id="IPR036864">
    <property type="entry name" value="Zn2-C6_fun-type_DNA-bd_sf"/>
</dbReference>
<evidence type="ECO:0000313" key="2">
    <source>
        <dbReference type="EMBL" id="GJN90251.1"/>
    </source>
</evidence>
<feature type="domain" description="Zn(2)-C6 fungal-type" evidence="1">
    <location>
        <begin position="11"/>
        <end position="39"/>
    </location>
</feature>
<dbReference type="GO" id="GO:0008270">
    <property type="term" value="F:zinc ion binding"/>
    <property type="evidence" value="ECO:0007669"/>
    <property type="project" value="InterPro"/>
</dbReference>
<accession>A0AAV5GL54</accession>
<evidence type="ECO:0000259" key="1">
    <source>
        <dbReference type="PROSITE" id="PS00463"/>
    </source>
</evidence>
<dbReference type="CDD" id="cd00067">
    <property type="entry name" value="GAL4"/>
    <property type="match status" value="1"/>
</dbReference>
<protein>
    <recommendedName>
        <fullName evidence="1">Zn(2)-C6 fungal-type domain-containing protein</fullName>
    </recommendedName>
</protein>
<comment type="caution">
    <text evidence="2">The sequence shown here is derived from an EMBL/GenBank/DDBJ whole genome shotgun (WGS) entry which is preliminary data.</text>
</comment>
<dbReference type="EMBL" id="BQKY01000006">
    <property type="protein sequence ID" value="GJN90251.1"/>
    <property type="molecule type" value="Genomic_DNA"/>
</dbReference>
<dbReference type="SUPFAM" id="SSF57701">
    <property type="entry name" value="Zn2/Cys6 DNA-binding domain"/>
    <property type="match status" value="1"/>
</dbReference>
<reference evidence="2 3" key="1">
    <citation type="submission" date="2021-12" db="EMBL/GenBank/DDBJ databases">
        <title>High titer production of polyol ester of fatty acids by Rhodotorula paludigena BS15 towards product separation-free biomass refinery.</title>
        <authorList>
            <person name="Mano J."/>
            <person name="Ono H."/>
            <person name="Tanaka T."/>
            <person name="Naito K."/>
            <person name="Sushida H."/>
            <person name="Ike M."/>
            <person name="Tokuyasu K."/>
            <person name="Kitaoka M."/>
        </authorList>
    </citation>
    <scope>NUCLEOTIDE SEQUENCE [LARGE SCALE GENOMIC DNA]</scope>
    <source>
        <strain evidence="2 3">BS15</strain>
    </source>
</reference>
<organism evidence="2 3">
    <name type="scientific">Rhodotorula paludigena</name>
    <dbReference type="NCBI Taxonomy" id="86838"/>
    <lineage>
        <taxon>Eukaryota</taxon>
        <taxon>Fungi</taxon>
        <taxon>Dikarya</taxon>
        <taxon>Basidiomycota</taxon>
        <taxon>Pucciniomycotina</taxon>
        <taxon>Microbotryomycetes</taxon>
        <taxon>Sporidiobolales</taxon>
        <taxon>Sporidiobolaceae</taxon>
        <taxon>Rhodotorula</taxon>
    </lineage>
</organism>